<accession>A0A9P4MYG5</accession>
<dbReference type="Proteomes" id="UP000800093">
    <property type="component" value="Unassembled WGS sequence"/>
</dbReference>
<sequence>MYPHITGFRAGWWERMTLRGAIHFPYFQPRRLIIGCSFWHLVFWRSRGMNYGVLEWSGYLLDLRLRNFTVLCYHLLLVLRGAKAILMPSTF</sequence>
<gene>
    <name evidence="1" type="ORF">CC78DRAFT_74964</name>
</gene>
<evidence type="ECO:0000313" key="1">
    <source>
        <dbReference type="EMBL" id="KAF2259227.1"/>
    </source>
</evidence>
<reference evidence="2" key="1">
    <citation type="journal article" date="2020" name="Stud. Mycol.">
        <title>101 Dothideomycetes genomes: A test case for predicting lifestyles and emergence of pathogens.</title>
        <authorList>
            <person name="Haridas S."/>
            <person name="Albert R."/>
            <person name="Binder M."/>
            <person name="Bloem J."/>
            <person name="LaButti K."/>
            <person name="Salamov A."/>
            <person name="Andreopoulos B."/>
            <person name="Baker S."/>
            <person name="Barry K."/>
            <person name="Bills G."/>
            <person name="Bluhm B."/>
            <person name="Cannon C."/>
            <person name="Castanera R."/>
            <person name="Culley D."/>
            <person name="Daum C."/>
            <person name="Ezra D."/>
            <person name="Gonzalez J."/>
            <person name="Henrissat B."/>
            <person name="Kuo A."/>
            <person name="Liang C."/>
            <person name="Lipzen A."/>
            <person name="Lutzoni F."/>
            <person name="Magnuson J."/>
            <person name="Mondo S."/>
            <person name="Nolan M."/>
            <person name="Ohm R."/>
            <person name="Pangilinan J."/>
            <person name="Park H.-J."/>
            <person name="Ramirez L."/>
            <person name="Alfaro M."/>
            <person name="Sun H."/>
            <person name="Tritt A."/>
            <person name="Yoshinaga Y."/>
            <person name="Zwiers L.-H."/>
            <person name="Turgeon B."/>
            <person name="Goodwin S."/>
            <person name="Spatafora J."/>
            <person name="Crous P."/>
            <person name="Grigoriev I."/>
        </authorList>
    </citation>
    <scope>NUCLEOTIDE SEQUENCE [LARGE SCALE GENOMIC DNA]</scope>
    <source>
        <strain evidence="2">CBS 304.66</strain>
    </source>
</reference>
<dbReference type="AlphaFoldDB" id="A0A9P4MYG5"/>
<comment type="caution">
    <text evidence="1">The sequence shown here is derived from an EMBL/GenBank/DDBJ whole genome shotgun (WGS) entry which is preliminary data.</text>
</comment>
<dbReference type="EMBL" id="ML986715">
    <property type="protein sequence ID" value="KAF2259227.1"/>
    <property type="molecule type" value="Genomic_DNA"/>
</dbReference>
<evidence type="ECO:0000313" key="2">
    <source>
        <dbReference type="Proteomes" id="UP000800093"/>
    </source>
</evidence>
<name>A0A9P4MYG5_9PLEO</name>
<proteinExistence type="predicted"/>
<organism evidence="1 2">
    <name type="scientific">Lojkania enalia</name>
    <dbReference type="NCBI Taxonomy" id="147567"/>
    <lineage>
        <taxon>Eukaryota</taxon>
        <taxon>Fungi</taxon>
        <taxon>Dikarya</taxon>
        <taxon>Ascomycota</taxon>
        <taxon>Pezizomycotina</taxon>
        <taxon>Dothideomycetes</taxon>
        <taxon>Pleosporomycetidae</taxon>
        <taxon>Pleosporales</taxon>
        <taxon>Pleosporales incertae sedis</taxon>
        <taxon>Lojkania</taxon>
    </lineage>
</organism>
<keyword evidence="2" id="KW-1185">Reference proteome</keyword>
<protein>
    <submittedName>
        <fullName evidence="1">Uncharacterized protein</fullName>
    </submittedName>
</protein>